<keyword evidence="2" id="KW-1185">Reference proteome</keyword>
<dbReference type="SUPFAM" id="SSF55729">
    <property type="entry name" value="Acyl-CoA N-acyltransferases (Nat)"/>
    <property type="match status" value="1"/>
</dbReference>
<gene>
    <name evidence="1" type="ORF">DES47_105364</name>
</gene>
<dbReference type="InParanoid" id="A0A4R6QL94"/>
<protein>
    <recommendedName>
        <fullName evidence="3">Acetyltransferase (GNAT) family protein</fullName>
    </recommendedName>
</protein>
<accession>A0A4R6QL94</accession>
<dbReference type="OrthoDB" id="5622654at2"/>
<dbReference type="RefSeq" id="WP_133702527.1">
    <property type="nucleotide sequence ID" value="NZ_SNXS01000005.1"/>
</dbReference>
<proteinExistence type="predicted"/>
<reference evidence="1 2" key="1">
    <citation type="submission" date="2019-03" db="EMBL/GenBank/DDBJ databases">
        <title>Genomic Encyclopedia of Type Strains, Phase IV (KMG-IV): sequencing the most valuable type-strain genomes for metagenomic binning, comparative biology and taxonomic classification.</title>
        <authorList>
            <person name="Goeker M."/>
        </authorList>
    </citation>
    <scope>NUCLEOTIDE SEQUENCE [LARGE SCALE GENOMIC DNA]</scope>
    <source>
        <strain evidence="1 2">DSM 16998</strain>
    </source>
</reference>
<evidence type="ECO:0000313" key="1">
    <source>
        <dbReference type="EMBL" id="TDP63359.1"/>
    </source>
</evidence>
<organism evidence="1 2">
    <name type="scientific">Roseateles toxinivorans</name>
    <dbReference type="NCBI Taxonomy" id="270368"/>
    <lineage>
        <taxon>Bacteria</taxon>
        <taxon>Pseudomonadati</taxon>
        <taxon>Pseudomonadota</taxon>
        <taxon>Betaproteobacteria</taxon>
        <taxon>Burkholderiales</taxon>
        <taxon>Sphaerotilaceae</taxon>
        <taxon>Roseateles</taxon>
    </lineage>
</organism>
<dbReference type="EMBL" id="SNXS01000005">
    <property type="protein sequence ID" value="TDP63359.1"/>
    <property type="molecule type" value="Genomic_DNA"/>
</dbReference>
<dbReference type="AlphaFoldDB" id="A0A4R6QL94"/>
<dbReference type="Gene3D" id="3.40.630.30">
    <property type="match status" value="1"/>
</dbReference>
<evidence type="ECO:0000313" key="2">
    <source>
        <dbReference type="Proteomes" id="UP000295361"/>
    </source>
</evidence>
<dbReference type="Proteomes" id="UP000295361">
    <property type="component" value="Unassembled WGS sequence"/>
</dbReference>
<sequence>MVTYPKHGLRMAELWLDAPIAKPEGCDLLLLYQYRAVPAEAVGSPFSTLVLDLEVSEEALLQGLNRETKYQVRRAPTKATVECIHEPLASDEVCHRFHAFYNEFAAAKGLAGLALPPLLARARGATLHFSRAVLGGATVVWHVHVVTQDRAALLYSASQFRNLDDGDARANVGRANRLLHWSDILAFKAQGKKVYDFGGWYTGTEDESLLRINQFKQGFGGTRTQQVNAALALSWRGWLYLQLRQHFSQGQRKAIRQKLLGLVGR</sequence>
<evidence type="ECO:0008006" key="3">
    <source>
        <dbReference type="Google" id="ProtNLM"/>
    </source>
</evidence>
<comment type="caution">
    <text evidence="1">The sequence shown here is derived from an EMBL/GenBank/DDBJ whole genome shotgun (WGS) entry which is preliminary data.</text>
</comment>
<dbReference type="InterPro" id="IPR016181">
    <property type="entry name" value="Acyl_CoA_acyltransferase"/>
</dbReference>
<name>A0A4R6QL94_9BURK</name>